<dbReference type="InterPro" id="IPR035899">
    <property type="entry name" value="DBL_dom_sf"/>
</dbReference>
<evidence type="ECO:0000313" key="3">
    <source>
        <dbReference type="EMBL" id="ACI15939.1"/>
    </source>
</evidence>
<protein>
    <recommendedName>
        <fullName evidence="2">DH domain-containing protein</fullName>
    </recommendedName>
</protein>
<dbReference type="Pfam" id="PF00621">
    <property type="entry name" value="RhoGEF"/>
    <property type="match status" value="1"/>
</dbReference>
<dbReference type="SUPFAM" id="SSF48065">
    <property type="entry name" value="DBL homology domain (DH-domain)"/>
    <property type="match status" value="1"/>
</dbReference>
<organism evidence="3">
    <name type="scientific">Bodo saltans</name>
    <name type="common">Flagellated protozoan</name>
    <dbReference type="NCBI Taxonomy" id="75058"/>
    <lineage>
        <taxon>Eukaryota</taxon>
        <taxon>Discoba</taxon>
        <taxon>Euglenozoa</taxon>
        <taxon>Kinetoplastea</taxon>
        <taxon>Metakinetoplastina</taxon>
        <taxon>Eubodonida</taxon>
        <taxon>Bodonidae</taxon>
        <taxon>Bodo</taxon>
    </lineage>
</organism>
<feature type="domain" description="DH" evidence="2">
    <location>
        <begin position="56"/>
        <end position="364"/>
    </location>
</feature>
<dbReference type="PROSITE" id="PS50010">
    <property type="entry name" value="DH_2"/>
    <property type="match status" value="1"/>
</dbReference>
<name>B6DTA5_BODSA</name>
<dbReference type="EMBL" id="FJ168550">
    <property type="protein sequence ID" value="ACI15939.1"/>
    <property type="molecule type" value="Genomic_DNA"/>
</dbReference>
<feature type="compositionally biased region" description="Polar residues" evidence="1">
    <location>
        <begin position="1"/>
        <end position="13"/>
    </location>
</feature>
<dbReference type="GO" id="GO:0005085">
    <property type="term" value="F:guanyl-nucleotide exchange factor activity"/>
    <property type="evidence" value="ECO:0007669"/>
    <property type="project" value="InterPro"/>
</dbReference>
<dbReference type="VEuPathDB" id="TriTrypDB:BSAL_66170"/>
<dbReference type="Gene3D" id="1.20.900.10">
    <property type="entry name" value="Dbl homology (DH) domain"/>
    <property type="match status" value="1"/>
</dbReference>
<dbReference type="AlphaFoldDB" id="B6DTA5"/>
<evidence type="ECO:0000256" key="1">
    <source>
        <dbReference type="SAM" id="MobiDB-lite"/>
    </source>
</evidence>
<dbReference type="InterPro" id="IPR000219">
    <property type="entry name" value="DH_dom"/>
</dbReference>
<accession>B6DTA5</accession>
<proteinExistence type="predicted"/>
<feature type="region of interest" description="Disordered" evidence="1">
    <location>
        <begin position="1"/>
        <end position="29"/>
    </location>
</feature>
<evidence type="ECO:0000259" key="2">
    <source>
        <dbReference type="PROSITE" id="PS50010"/>
    </source>
</evidence>
<feature type="region of interest" description="Disordered" evidence="1">
    <location>
        <begin position="142"/>
        <end position="170"/>
    </location>
</feature>
<reference evidence="3" key="1">
    <citation type="submission" date="2008-08" db="EMBL/GenBank/DDBJ databases">
        <title>Insights into the genome sequence of a free-living kinetoplastid: Bodo saltans (Kinetoplastida: Euglenozoa).</title>
        <authorList>
            <person name="Jackson A.P."/>
            <person name="Quail M.A."/>
            <person name="Berriman M."/>
        </authorList>
    </citation>
    <scope>NUCLEOTIDE SEQUENCE</scope>
    <source>
        <strain evidence="3">Lake Konstanz</strain>
    </source>
</reference>
<sequence>MSSDVSTPKSSNSPRDRRTTAAVSMTADDFHSSTSTEALSARQSALDARYSAASAVFSAVDTEFYESEALYLGALETLWIAYLQPLINAQHSGESGEAAHNDSRPMLATTFGADVQAMIECHRGILESFSQSARSQSLRASSKELSKSEMLGSSVTTSSTPLSPERAGDRETVPVIVTSRVSSTLDDSCVGESFPLILLRMAPMLASAYTRYVTKFSSNLAAAQAVREGIPKGLWGATYEALARLTIRERVMPWFSNAKTGDDDATLSSGKSTLSISSSVDFETEYIDNTLMSFSTDFSALVTLPVQRIARYALMIKEWVKCHADEANLEMFSSPIRQCQVEVNKLALDAAERMHEICSSVEEIRSMMESTQRLMKLERRFGIPNAGLSQHEGMTIVHDSFMTRAKDKKKGKWHMKPCYAILLTRVLLFVQLHEDNGTKYKHVVPIPLSSILNVRRLASEAKLSKELNGAHGLVIRYIRSKANEKGRCLSAPKGPISRLLSSITEDSNQPDSSEEVLVLLDDDAAHIDIWVLDLSSQVMNCT</sequence>